<proteinExistence type="predicted"/>
<evidence type="ECO:0000313" key="2">
    <source>
        <dbReference type="EMBL" id="GAA4858754.1"/>
    </source>
</evidence>
<keyword evidence="2" id="KW-0378">Hydrolase</keyword>
<dbReference type="InterPro" id="IPR036412">
    <property type="entry name" value="HAD-like_sf"/>
</dbReference>
<dbReference type="Pfam" id="PF08282">
    <property type="entry name" value="Hydrolase_3"/>
    <property type="match status" value="1"/>
</dbReference>
<dbReference type="PANTHER" id="PTHR10000">
    <property type="entry name" value="PHOSPHOSERINE PHOSPHATASE"/>
    <property type="match status" value="1"/>
</dbReference>
<keyword evidence="3" id="KW-1185">Reference proteome</keyword>
<dbReference type="NCBIfam" id="TIGR01484">
    <property type="entry name" value="HAD-SF-IIB"/>
    <property type="match status" value="1"/>
</dbReference>
<dbReference type="InterPro" id="IPR023214">
    <property type="entry name" value="HAD_sf"/>
</dbReference>
<dbReference type="GO" id="GO:0016787">
    <property type="term" value="F:hydrolase activity"/>
    <property type="evidence" value="ECO:0007669"/>
    <property type="project" value="UniProtKB-KW"/>
</dbReference>
<dbReference type="SUPFAM" id="SSF56784">
    <property type="entry name" value="HAD-like"/>
    <property type="match status" value="1"/>
</dbReference>
<evidence type="ECO:0000313" key="3">
    <source>
        <dbReference type="Proteomes" id="UP001501752"/>
    </source>
</evidence>
<reference evidence="3" key="1">
    <citation type="journal article" date="2019" name="Int. J. Syst. Evol. Microbiol.">
        <title>The Global Catalogue of Microorganisms (GCM) 10K type strain sequencing project: providing services to taxonomists for standard genome sequencing and annotation.</title>
        <authorList>
            <consortium name="The Broad Institute Genomics Platform"/>
            <consortium name="The Broad Institute Genome Sequencing Center for Infectious Disease"/>
            <person name="Wu L."/>
            <person name="Ma J."/>
        </authorList>
    </citation>
    <scope>NUCLEOTIDE SEQUENCE [LARGE SCALE GENOMIC DNA]</scope>
    <source>
        <strain evidence="3">JCM 13006</strain>
    </source>
</reference>
<dbReference type="EMBL" id="BAABIS010000001">
    <property type="protein sequence ID" value="GAA4858754.1"/>
    <property type="molecule type" value="Genomic_DNA"/>
</dbReference>
<name>A0ABP9DW87_9ACTN</name>
<feature type="region of interest" description="Disordered" evidence="1">
    <location>
        <begin position="1"/>
        <end position="31"/>
    </location>
</feature>
<accession>A0ABP9DW87</accession>
<organism evidence="2 3">
    <name type="scientific">Kitasatospora terrestris</name>
    <dbReference type="NCBI Taxonomy" id="258051"/>
    <lineage>
        <taxon>Bacteria</taxon>
        <taxon>Bacillati</taxon>
        <taxon>Actinomycetota</taxon>
        <taxon>Actinomycetes</taxon>
        <taxon>Kitasatosporales</taxon>
        <taxon>Streptomycetaceae</taxon>
        <taxon>Kitasatospora</taxon>
    </lineage>
</organism>
<dbReference type="InterPro" id="IPR006379">
    <property type="entry name" value="HAD-SF_hydro_IIB"/>
</dbReference>
<evidence type="ECO:0000256" key="1">
    <source>
        <dbReference type="SAM" id="MobiDB-lite"/>
    </source>
</evidence>
<gene>
    <name evidence="2" type="ORF">GCM10023235_40620</name>
</gene>
<sequence length="328" mass="34583">MSVHEHTPTRISPMSGVFPAPERPLGPGGRDPVAHAVAAAVRVGELRRSGGVREDGRVTTSPRPRLIATDLDGTLLCSGGTVSERTAAALAAAEAAGVQVVFVTGRPPRWMKQVTGHIGGHGVAICSNGGAVVDVRRGELLESFPLRTADALAVVAALKAELPGTAFAFEYPDGFAREPEYTLVMWESDKEHPVAPAERLLADGTVEGMFKLLAKHPELEPDEFLARARAVAGQHAEITRSSPVALLEISAPGVTKASTLARWCREQGIDRSEVVAFGDMPNDLEMLAWAGDSYAVANAHPQVLAAVARHTVSNEHDGVAAVIETLLA</sequence>
<dbReference type="Gene3D" id="3.30.1240.10">
    <property type="match status" value="1"/>
</dbReference>
<dbReference type="InterPro" id="IPR000150">
    <property type="entry name" value="Cof"/>
</dbReference>
<comment type="caution">
    <text evidence="2">The sequence shown here is derived from an EMBL/GenBank/DDBJ whole genome shotgun (WGS) entry which is preliminary data.</text>
</comment>
<protein>
    <submittedName>
        <fullName evidence="2">HAD family hydrolase</fullName>
    </submittedName>
</protein>
<dbReference type="NCBIfam" id="TIGR00099">
    <property type="entry name" value="Cof-subfamily"/>
    <property type="match status" value="1"/>
</dbReference>
<dbReference type="PANTHER" id="PTHR10000:SF8">
    <property type="entry name" value="HAD SUPERFAMILY HYDROLASE-LIKE, TYPE 3"/>
    <property type="match status" value="1"/>
</dbReference>
<dbReference type="Gene3D" id="3.40.50.1000">
    <property type="entry name" value="HAD superfamily/HAD-like"/>
    <property type="match status" value="1"/>
</dbReference>
<dbReference type="Proteomes" id="UP001501752">
    <property type="component" value="Unassembled WGS sequence"/>
</dbReference>